<evidence type="ECO:0000256" key="5">
    <source>
        <dbReference type="ARBA" id="ARBA00022747"/>
    </source>
</evidence>
<evidence type="ECO:0000313" key="10">
    <source>
        <dbReference type="EMBL" id="MEZ0166350.1"/>
    </source>
</evidence>
<accession>A0ABV4H450</accession>
<reference evidence="10 11" key="1">
    <citation type="submission" date="2024-07" db="EMBL/GenBank/DDBJ databases">
        <authorList>
            <person name="Thanompreechachai J."/>
            <person name="Duangmal K."/>
        </authorList>
    </citation>
    <scope>NUCLEOTIDE SEQUENCE [LARGE SCALE GENOMIC DNA]</scope>
    <source>
        <strain evidence="10 11">LSe6-4</strain>
    </source>
</reference>
<proteinExistence type="predicted"/>
<dbReference type="Proteomes" id="UP001565927">
    <property type="component" value="Unassembled WGS sequence"/>
</dbReference>
<gene>
    <name evidence="10" type="ORF">AB2L27_16435</name>
</gene>
<evidence type="ECO:0000256" key="4">
    <source>
        <dbReference type="ARBA" id="ARBA00022691"/>
    </source>
</evidence>
<dbReference type="Pfam" id="PF12161">
    <property type="entry name" value="HsdM_N"/>
    <property type="match status" value="1"/>
</dbReference>
<keyword evidence="3" id="KW-0808">Transferase</keyword>
<keyword evidence="4" id="KW-0949">S-adenosyl-L-methionine</keyword>
<dbReference type="GO" id="GO:0008168">
    <property type="term" value="F:methyltransferase activity"/>
    <property type="evidence" value="ECO:0007669"/>
    <property type="project" value="UniProtKB-KW"/>
</dbReference>
<dbReference type="Pfam" id="PF02384">
    <property type="entry name" value="N6_Mtase"/>
    <property type="match status" value="1"/>
</dbReference>
<evidence type="ECO:0000256" key="2">
    <source>
        <dbReference type="ARBA" id="ARBA00022603"/>
    </source>
</evidence>
<feature type="domain" description="N6 adenine-specific DNA methyltransferase N-terminal" evidence="9">
    <location>
        <begin position="13"/>
        <end position="140"/>
    </location>
</feature>
<dbReference type="EC" id="2.1.1.72" evidence="1"/>
<dbReference type="GO" id="GO:0032259">
    <property type="term" value="P:methylation"/>
    <property type="evidence" value="ECO:0007669"/>
    <property type="project" value="UniProtKB-KW"/>
</dbReference>
<dbReference type="EMBL" id="JBGFTU010000021">
    <property type="protein sequence ID" value="MEZ0166350.1"/>
    <property type="molecule type" value="Genomic_DNA"/>
</dbReference>
<evidence type="ECO:0000256" key="6">
    <source>
        <dbReference type="ARBA" id="ARBA00047942"/>
    </source>
</evidence>
<protein>
    <recommendedName>
        <fullName evidence="1">site-specific DNA-methyltransferase (adenine-specific)</fullName>
        <ecNumber evidence="1">2.1.1.72</ecNumber>
    </recommendedName>
</protein>
<dbReference type="InterPro" id="IPR002052">
    <property type="entry name" value="DNA_methylase_N6_adenine_CS"/>
</dbReference>
<keyword evidence="2 10" id="KW-0489">Methyltransferase</keyword>
<feature type="compositionally biased region" description="Basic and acidic residues" evidence="7">
    <location>
        <begin position="565"/>
        <end position="579"/>
    </location>
</feature>
<comment type="caution">
    <text evidence="10">The sequence shown here is derived from an EMBL/GenBank/DDBJ whole genome shotgun (WGS) entry which is preliminary data.</text>
</comment>
<name>A0ABV4H450_9ACTN</name>
<keyword evidence="11" id="KW-1185">Reference proteome</keyword>
<dbReference type="RefSeq" id="WP_370442573.1">
    <property type="nucleotide sequence ID" value="NZ_JBGFTU010000021.1"/>
</dbReference>
<dbReference type="Gene3D" id="3.40.50.150">
    <property type="entry name" value="Vaccinia Virus protein VP39"/>
    <property type="match status" value="1"/>
</dbReference>
<dbReference type="InterPro" id="IPR029063">
    <property type="entry name" value="SAM-dependent_MTases_sf"/>
</dbReference>
<evidence type="ECO:0000313" key="11">
    <source>
        <dbReference type="Proteomes" id="UP001565927"/>
    </source>
</evidence>
<evidence type="ECO:0000259" key="9">
    <source>
        <dbReference type="Pfam" id="PF12161"/>
    </source>
</evidence>
<dbReference type="PANTHER" id="PTHR42933:SF3">
    <property type="entry name" value="TYPE I RESTRICTION ENZYME MJAVIII METHYLASE SUBUNIT"/>
    <property type="match status" value="1"/>
</dbReference>
<dbReference type="InterPro" id="IPR051537">
    <property type="entry name" value="DNA_Adenine_Mtase"/>
</dbReference>
<dbReference type="SUPFAM" id="SSF53335">
    <property type="entry name" value="S-adenosyl-L-methionine-dependent methyltransferases"/>
    <property type="match status" value="1"/>
</dbReference>
<comment type="catalytic activity">
    <reaction evidence="6">
        <text>a 2'-deoxyadenosine in DNA + S-adenosyl-L-methionine = an N(6)-methyl-2'-deoxyadenosine in DNA + S-adenosyl-L-homocysteine + H(+)</text>
        <dbReference type="Rhea" id="RHEA:15197"/>
        <dbReference type="Rhea" id="RHEA-COMP:12418"/>
        <dbReference type="Rhea" id="RHEA-COMP:12419"/>
        <dbReference type="ChEBI" id="CHEBI:15378"/>
        <dbReference type="ChEBI" id="CHEBI:57856"/>
        <dbReference type="ChEBI" id="CHEBI:59789"/>
        <dbReference type="ChEBI" id="CHEBI:90615"/>
        <dbReference type="ChEBI" id="CHEBI:90616"/>
        <dbReference type="EC" id="2.1.1.72"/>
    </reaction>
</comment>
<feature type="region of interest" description="Disordered" evidence="7">
    <location>
        <begin position="560"/>
        <end position="579"/>
    </location>
</feature>
<evidence type="ECO:0000256" key="1">
    <source>
        <dbReference type="ARBA" id="ARBA00011900"/>
    </source>
</evidence>
<keyword evidence="5" id="KW-0680">Restriction system</keyword>
<evidence type="ECO:0000259" key="8">
    <source>
        <dbReference type="Pfam" id="PF02384"/>
    </source>
</evidence>
<dbReference type="InterPro" id="IPR003356">
    <property type="entry name" value="DNA_methylase_A-5"/>
</dbReference>
<evidence type="ECO:0000256" key="7">
    <source>
        <dbReference type="SAM" id="MobiDB-lite"/>
    </source>
</evidence>
<dbReference type="InterPro" id="IPR022749">
    <property type="entry name" value="D12N6_MeTrfase_N"/>
</dbReference>
<dbReference type="PANTHER" id="PTHR42933">
    <property type="entry name" value="SLR6095 PROTEIN"/>
    <property type="match status" value="1"/>
</dbReference>
<organism evidence="10 11">
    <name type="scientific">Kineococcus halophytocola</name>
    <dbReference type="NCBI Taxonomy" id="3234027"/>
    <lineage>
        <taxon>Bacteria</taxon>
        <taxon>Bacillati</taxon>
        <taxon>Actinomycetota</taxon>
        <taxon>Actinomycetes</taxon>
        <taxon>Kineosporiales</taxon>
        <taxon>Kineosporiaceae</taxon>
        <taxon>Kineococcus</taxon>
    </lineage>
</organism>
<sequence>MTQVEGFGDKVGFIWSIADLLRGDYRPHEYGQVILPLTVLRRLDCALAPTKTKVLERDAALTVQNKDRILKGAAKQPFYNTSPLDFTRLLDDHENLAANLLQYASAFSAGTAEVLEKYNFANHVERLDAAGLLYQVVSRFHDVDLGPEAVPNEAMGYIFEELLRRFNEMSNETAGEHFTPREVIKLMVNILFSEDDEALRGSAPVRSMFDPACGTGGMLIGGQEHLHDLNERATLEIFGQELNGETWAMARSDLMIKQQEPESIQLGNSLSADAFPGRTFDYLLANPPFGVDWKRIQKTITDEQANLGMAGRFGVGLPRVSDGSLLFLQHMISKMKPVEEGGSRLAIVFSGSPLFSGGAGSGESEIRKWIIENDWLEAVVGLPDQLFYNTGISTYFWVLTNRKAPERRGKVLLLDARESWTKMRKSLGDKRKYVSDEQIADVTRLYHDALAGDLSDERVRVFANEDFGYQRITVERPLRRRWDVTEEAVAAVEIAKPFLKADIDHDAVLGVLRGLVGTSEATEAGVWKVFWKEASAAGLPTLAAPVRKAILAACAVPDPEAEPQLDSKKQVLPDPDLRDNENVPLTEEIDEYVAREVLPHVPDAWVDESKTRVGYEIPFTRFFYEYVPPRPLAEIDAEIDEVEAEIQRLLGQVAR</sequence>
<feature type="domain" description="DNA methylase adenine-specific" evidence="8">
    <location>
        <begin position="153"/>
        <end position="449"/>
    </location>
</feature>
<dbReference type="PRINTS" id="PR00507">
    <property type="entry name" value="N12N6MTFRASE"/>
</dbReference>
<evidence type="ECO:0000256" key="3">
    <source>
        <dbReference type="ARBA" id="ARBA00022679"/>
    </source>
</evidence>
<dbReference type="PROSITE" id="PS00092">
    <property type="entry name" value="N6_MTASE"/>
    <property type="match status" value="1"/>
</dbReference>